<dbReference type="EMBL" id="BJCL01000006">
    <property type="protein sequence ID" value="GCL63712.1"/>
    <property type="molecule type" value="Genomic_DNA"/>
</dbReference>
<keyword evidence="1" id="KW-0472">Membrane</keyword>
<dbReference type="Proteomes" id="UP000301751">
    <property type="component" value="Unassembled WGS sequence"/>
</dbReference>
<feature type="transmembrane region" description="Helical" evidence="1">
    <location>
        <begin position="41"/>
        <end position="62"/>
    </location>
</feature>
<organism evidence="2 3">
    <name type="scientific">Pseudaquabacterium pictum</name>
    <dbReference type="NCBI Taxonomy" id="2315236"/>
    <lineage>
        <taxon>Bacteria</taxon>
        <taxon>Pseudomonadati</taxon>
        <taxon>Pseudomonadota</taxon>
        <taxon>Betaproteobacteria</taxon>
        <taxon>Burkholderiales</taxon>
        <taxon>Sphaerotilaceae</taxon>
        <taxon>Pseudaquabacterium</taxon>
    </lineage>
</organism>
<accession>A0A480AUB7</accession>
<evidence type="ECO:0000256" key="1">
    <source>
        <dbReference type="SAM" id="Phobius"/>
    </source>
</evidence>
<reference evidence="3" key="1">
    <citation type="submission" date="2019-03" db="EMBL/GenBank/DDBJ databases">
        <title>Aquabacterium pictum sp.nov., the first bacteriochlorophyll a-containing freshwater bacterium in the genus Aquabacterium of the class Betaproteobacteria.</title>
        <authorList>
            <person name="Hirose S."/>
            <person name="Tank M."/>
            <person name="Hara E."/>
            <person name="Tamaki H."/>
            <person name="Takaichi S."/>
            <person name="Haruta S."/>
            <person name="Hanada S."/>
        </authorList>
    </citation>
    <scope>NUCLEOTIDE SEQUENCE [LARGE SCALE GENOMIC DNA]</scope>
    <source>
        <strain evidence="3">W35</strain>
    </source>
</reference>
<dbReference type="AlphaFoldDB" id="A0A480AUB7"/>
<name>A0A480AUB7_9BURK</name>
<sequence length="100" mass="11050">MPGMAMQRLLVLLVLAGFGALTAVALWQYGYIGIFQLQFQTSAGLQVLADLAIALALVLVWLWHDARATGRNPWPWIVATLALGSFGPLVYLLTRPMQRR</sequence>
<gene>
    <name evidence="2" type="ORF">AQPW35_27930</name>
</gene>
<evidence type="ECO:0000313" key="3">
    <source>
        <dbReference type="Proteomes" id="UP000301751"/>
    </source>
</evidence>
<protein>
    <recommendedName>
        <fullName evidence="4">DUF2834 domain-containing protein</fullName>
    </recommendedName>
</protein>
<keyword evidence="1" id="KW-0812">Transmembrane</keyword>
<evidence type="ECO:0000313" key="2">
    <source>
        <dbReference type="EMBL" id="GCL63712.1"/>
    </source>
</evidence>
<keyword evidence="1" id="KW-1133">Transmembrane helix</keyword>
<feature type="transmembrane region" description="Helical" evidence="1">
    <location>
        <begin position="74"/>
        <end position="94"/>
    </location>
</feature>
<comment type="caution">
    <text evidence="2">The sequence shown here is derived from an EMBL/GenBank/DDBJ whole genome shotgun (WGS) entry which is preliminary data.</text>
</comment>
<evidence type="ECO:0008006" key="4">
    <source>
        <dbReference type="Google" id="ProtNLM"/>
    </source>
</evidence>
<keyword evidence="3" id="KW-1185">Reference proteome</keyword>
<proteinExistence type="predicted"/>